<accession>A0A9D1JPF2</accession>
<evidence type="ECO:0000313" key="1">
    <source>
        <dbReference type="EMBL" id="HIS37534.1"/>
    </source>
</evidence>
<dbReference type="EMBL" id="DVIU01000270">
    <property type="protein sequence ID" value="HIS37534.1"/>
    <property type="molecule type" value="Genomic_DNA"/>
</dbReference>
<proteinExistence type="predicted"/>
<gene>
    <name evidence="1" type="ORF">IAC10_13090</name>
</gene>
<organism evidence="1 2">
    <name type="scientific">Candidatus Scatousia excrementigallinarum</name>
    <dbReference type="NCBI Taxonomy" id="2840935"/>
    <lineage>
        <taxon>Bacteria</taxon>
        <taxon>Candidatus Scatousia</taxon>
    </lineage>
</organism>
<sequence>MKVVKELLLKCISDNSKVEQGQEEFWEKYNTLEQRYEKAKLAVESLQNEKQARLHKAETIGAFIFELHERDG</sequence>
<protein>
    <submittedName>
        <fullName evidence="1">Uncharacterized protein</fullName>
    </submittedName>
</protein>
<reference evidence="1" key="2">
    <citation type="journal article" date="2021" name="PeerJ">
        <title>Extensive microbial diversity within the chicken gut microbiome revealed by metagenomics and culture.</title>
        <authorList>
            <person name="Gilroy R."/>
            <person name="Ravi A."/>
            <person name="Getino M."/>
            <person name="Pursley I."/>
            <person name="Horton D.L."/>
            <person name="Alikhan N.F."/>
            <person name="Baker D."/>
            <person name="Gharbi K."/>
            <person name="Hall N."/>
            <person name="Watson M."/>
            <person name="Adriaenssens E.M."/>
            <person name="Foster-Nyarko E."/>
            <person name="Jarju S."/>
            <person name="Secka A."/>
            <person name="Antonio M."/>
            <person name="Oren A."/>
            <person name="Chaudhuri R.R."/>
            <person name="La Ragione R."/>
            <person name="Hildebrand F."/>
            <person name="Pallen M.J."/>
        </authorList>
    </citation>
    <scope>NUCLEOTIDE SEQUENCE</scope>
    <source>
        <strain evidence="1">6276</strain>
    </source>
</reference>
<evidence type="ECO:0000313" key="2">
    <source>
        <dbReference type="Proteomes" id="UP000823928"/>
    </source>
</evidence>
<comment type="caution">
    <text evidence="1">The sequence shown here is derived from an EMBL/GenBank/DDBJ whole genome shotgun (WGS) entry which is preliminary data.</text>
</comment>
<reference evidence="1" key="1">
    <citation type="submission" date="2020-10" db="EMBL/GenBank/DDBJ databases">
        <authorList>
            <person name="Gilroy R."/>
        </authorList>
    </citation>
    <scope>NUCLEOTIDE SEQUENCE</scope>
    <source>
        <strain evidence="1">6276</strain>
    </source>
</reference>
<dbReference type="AlphaFoldDB" id="A0A9D1JPF2"/>
<name>A0A9D1JPF2_9BACT</name>
<dbReference type="Proteomes" id="UP000823928">
    <property type="component" value="Unassembled WGS sequence"/>
</dbReference>